<dbReference type="AlphaFoldDB" id="A0AAV7KYP9"/>
<protein>
    <submittedName>
        <fullName evidence="1">Uncharacterized protein</fullName>
    </submittedName>
</protein>
<accession>A0AAV7KYP9</accession>
<dbReference type="EMBL" id="JANPWB010000016">
    <property type="protein sequence ID" value="KAJ1083872.1"/>
    <property type="molecule type" value="Genomic_DNA"/>
</dbReference>
<organism evidence="1 2">
    <name type="scientific">Pleurodeles waltl</name>
    <name type="common">Iberian ribbed newt</name>
    <dbReference type="NCBI Taxonomy" id="8319"/>
    <lineage>
        <taxon>Eukaryota</taxon>
        <taxon>Metazoa</taxon>
        <taxon>Chordata</taxon>
        <taxon>Craniata</taxon>
        <taxon>Vertebrata</taxon>
        <taxon>Euteleostomi</taxon>
        <taxon>Amphibia</taxon>
        <taxon>Batrachia</taxon>
        <taxon>Caudata</taxon>
        <taxon>Salamandroidea</taxon>
        <taxon>Salamandridae</taxon>
        <taxon>Pleurodelinae</taxon>
        <taxon>Pleurodeles</taxon>
    </lineage>
</organism>
<evidence type="ECO:0000313" key="2">
    <source>
        <dbReference type="Proteomes" id="UP001066276"/>
    </source>
</evidence>
<name>A0AAV7KYP9_PLEWA</name>
<comment type="caution">
    <text evidence="1">The sequence shown here is derived from an EMBL/GenBank/DDBJ whole genome shotgun (WGS) entry which is preliminary data.</text>
</comment>
<dbReference type="Proteomes" id="UP001066276">
    <property type="component" value="Chromosome 12"/>
</dbReference>
<gene>
    <name evidence="1" type="ORF">NDU88_004027</name>
</gene>
<proteinExistence type="predicted"/>
<sequence length="139" mass="16148">MSPDILEDQEGKDTRSAALTDWLAHNWGTTKRRATEWDALKVVLRGTCMGLLCGVQRKLRRKLDREVAYLASLQTGDSLIAEVHPGELQLRRLIEDIWDRLDKYTLKQYRQRLYTEGDKSGRLIAWILRREHPPPAVTH</sequence>
<evidence type="ECO:0000313" key="1">
    <source>
        <dbReference type="EMBL" id="KAJ1083872.1"/>
    </source>
</evidence>
<keyword evidence="2" id="KW-1185">Reference proteome</keyword>
<reference evidence="1" key="1">
    <citation type="journal article" date="2022" name="bioRxiv">
        <title>Sequencing and chromosome-scale assembly of the giantPleurodeles waltlgenome.</title>
        <authorList>
            <person name="Brown T."/>
            <person name="Elewa A."/>
            <person name="Iarovenko S."/>
            <person name="Subramanian E."/>
            <person name="Araus A.J."/>
            <person name="Petzold A."/>
            <person name="Susuki M."/>
            <person name="Suzuki K.-i.T."/>
            <person name="Hayashi T."/>
            <person name="Toyoda A."/>
            <person name="Oliveira C."/>
            <person name="Osipova E."/>
            <person name="Leigh N.D."/>
            <person name="Simon A."/>
            <person name="Yun M.H."/>
        </authorList>
    </citation>
    <scope>NUCLEOTIDE SEQUENCE</scope>
    <source>
        <strain evidence="1">20211129_DDA</strain>
        <tissue evidence="1">Liver</tissue>
    </source>
</reference>